<reference evidence="1" key="1">
    <citation type="journal article" date="2013" name="Genetics">
        <title>The draft genome and transcriptome of Panagrellus redivivus are shaped by the harsh demands of a free-living lifestyle.</title>
        <authorList>
            <person name="Srinivasan J."/>
            <person name="Dillman A.R."/>
            <person name="Macchietto M.G."/>
            <person name="Heikkinen L."/>
            <person name="Lakso M."/>
            <person name="Fracchia K.M."/>
            <person name="Antoshechkin I."/>
            <person name="Mortazavi A."/>
            <person name="Wong G."/>
            <person name="Sternberg P.W."/>
        </authorList>
    </citation>
    <scope>NUCLEOTIDE SEQUENCE [LARGE SCALE GENOMIC DNA]</scope>
    <source>
        <strain evidence="1">MT8872</strain>
    </source>
</reference>
<dbReference type="Proteomes" id="UP000492821">
    <property type="component" value="Unassembled WGS sequence"/>
</dbReference>
<evidence type="ECO:0000313" key="1">
    <source>
        <dbReference type="Proteomes" id="UP000492821"/>
    </source>
</evidence>
<accession>A0A7E4VAQ4</accession>
<sequence>MRNEARRGATTKIHLIGDLETRFSPSFAAKVRPLTQQLVNGELGKAVLVYRRFEMDESVAYPTDMKEFKSLVDKEKMIQFHVQYYKVGHFIPNLEQWLDYSVNNETVTIEKVAYDRSEWEPQFIMTHDTPYHYEHAPTRSMDHQFLCFELCRSGYSYYVMSHVYNIHLGIKKQLNALEMSVGMYGLTQKAAVMARYAVYINSRYPVNETAKCPHWDNYI</sequence>
<dbReference type="AlphaFoldDB" id="A0A7E4VAQ4"/>
<reference evidence="2" key="2">
    <citation type="submission" date="2020-10" db="UniProtKB">
        <authorList>
            <consortium name="WormBaseParasite"/>
        </authorList>
    </citation>
    <scope>IDENTIFICATION</scope>
</reference>
<dbReference type="PANTHER" id="PTHR47411">
    <property type="entry name" value="B3GNT1, BETA-1,3-N-ACETYLGUCOSAMINYLTRANSFERASE 1, HOMOLOG"/>
    <property type="match status" value="1"/>
</dbReference>
<keyword evidence="1" id="KW-1185">Reference proteome</keyword>
<evidence type="ECO:0000313" key="2">
    <source>
        <dbReference type="WBParaSite" id="Pan_g18584.t1"/>
    </source>
</evidence>
<protein>
    <submittedName>
        <fullName evidence="2">Piwi domain-containing protein</fullName>
    </submittedName>
</protein>
<dbReference type="PANTHER" id="PTHR47411:SF3">
    <property type="entry name" value="I-BETA-1,3-N-ACETYLGLUCOSAMINYLTRANSFERASE"/>
    <property type="match status" value="1"/>
</dbReference>
<dbReference type="WBParaSite" id="Pan_g18584.t1">
    <property type="protein sequence ID" value="Pan_g18584.t1"/>
    <property type="gene ID" value="Pan_g18584"/>
</dbReference>
<name>A0A7E4VAQ4_PANRE</name>
<proteinExistence type="predicted"/>
<organism evidence="1 2">
    <name type="scientific">Panagrellus redivivus</name>
    <name type="common">Microworm</name>
    <dbReference type="NCBI Taxonomy" id="6233"/>
    <lineage>
        <taxon>Eukaryota</taxon>
        <taxon>Metazoa</taxon>
        <taxon>Ecdysozoa</taxon>
        <taxon>Nematoda</taxon>
        <taxon>Chromadorea</taxon>
        <taxon>Rhabditida</taxon>
        <taxon>Tylenchina</taxon>
        <taxon>Panagrolaimomorpha</taxon>
        <taxon>Panagrolaimoidea</taxon>
        <taxon>Panagrolaimidae</taxon>
        <taxon>Panagrellus</taxon>
    </lineage>
</organism>
<dbReference type="Pfam" id="PF13896">
    <property type="entry name" value="Glyco_transf_49"/>
    <property type="match status" value="1"/>
</dbReference>